<dbReference type="EMBL" id="BAAARB010000007">
    <property type="protein sequence ID" value="GAA2378281.1"/>
    <property type="molecule type" value="Genomic_DNA"/>
</dbReference>
<evidence type="ECO:0000313" key="2">
    <source>
        <dbReference type="Proteomes" id="UP001501170"/>
    </source>
</evidence>
<protein>
    <submittedName>
        <fullName evidence="1">Uncharacterized protein</fullName>
    </submittedName>
</protein>
<proteinExistence type="predicted"/>
<evidence type="ECO:0000313" key="1">
    <source>
        <dbReference type="EMBL" id="GAA2378281.1"/>
    </source>
</evidence>
<comment type="caution">
    <text evidence="1">The sequence shown here is derived from an EMBL/GenBank/DDBJ whole genome shotgun (WGS) entry which is preliminary data.</text>
</comment>
<name>A0ABN3HF54_9ACTN</name>
<organism evidence="1 2">
    <name type="scientific">Gordonia cholesterolivorans</name>
    <dbReference type="NCBI Taxonomy" id="559625"/>
    <lineage>
        <taxon>Bacteria</taxon>
        <taxon>Bacillati</taxon>
        <taxon>Actinomycetota</taxon>
        <taxon>Actinomycetes</taxon>
        <taxon>Mycobacteriales</taxon>
        <taxon>Gordoniaceae</taxon>
        <taxon>Gordonia</taxon>
    </lineage>
</organism>
<accession>A0ABN3HF54</accession>
<gene>
    <name evidence="1" type="ORF">GCM10009855_17420</name>
</gene>
<dbReference type="Proteomes" id="UP001501170">
    <property type="component" value="Unassembled WGS sequence"/>
</dbReference>
<dbReference type="RefSeq" id="WP_006897162.1">
    <property type="nucleotide sequence ID" value="NZ_BAAARB010000007.1"/>
</dbReference>
<keyword evidence="2" id="KW-1185">Reference proteome</keyword>
<reference evidence="1 2" key="1">
    <citation type="journal article" date="2019" name="Int. J. Syst. Evol. Microbiol.">
        <title>The Global Catalogue of Microorganisms (GCM) 10K type strain sequencing project: providing services to taxonomists for standard genome sequencing and annotation.</title>
        <authorList>
            <consortium name="The Broad Institute Genomics Platform"/>
            <consortium name="The Broad Institute Genome Sequencing Center for Infectious Disease"/>
            <person name="Wu L."/>
            <person name="Ma J."/>
        </authorList>
    </citation>
    <scope>NUCLEOTIDE SEQUENCE [LARGE SCALE GENOMIC DNA]</scope>
    <source>
        <strain evidence="1 2">JCM 16227</strain>
    </source>
</reference>
<sequence>MDAGSNDSIHVDLDQLADFTAAQQHIVTTLAECAAELDGGGMCDWADHGPPRRAADATLDRLLDLAARLRGCGVAVDAVAADLGRAGAAFADAESAAASWATGRPA</sequence>